<organism evidence="2 3">
    <name type="scientific">Anaeromyxobacter oryzae</name>
    <dbReference type="NCBI Taxonomy" id="2918170"/>
    <lineage>
        <taxon>Bacteria</taxon>
        <taxon>Pseudomonadati</taxon>
        <taxon>Myxococcota</taxon>
        <taxon>Myxococcia</taxon>
        <taxon>Myxococcales</taxon>
        <taxon>Cystobacterineae</taxon>
        <taxon>Anaeromyxobacteraceae</taxon>
        <taxon>Anaeromyxobacter</taxon>
    </lineage>
</organism>
<accession>A0ABM7WPA6</accession>
<dbReference type="SUPFAM" id="SSF82549">
    <property type="entry name" value="DAK1/DegV-like"/>
    <property type="match status" value="1"/>
</dbReference>
<dbReference type="PROSITE" id="PS51481">
    <property type="entry name" value="DHAK"/>
    <property type="match status" value="1"/>
</dbReference>
<dbReference type="PANTHER" id="PTHR28629:SF4">
    <property type="entry name" value="TRIOKINASE_FMN CYCLASE"/>
    <property type="match status" value="1"/>
</dbReference>
<dbReference type="Gene3D" id="3.40.50.10440">
    <property type="entry name" value="Dihydroxyacetone kinase, domain 1"/>
    <property type="match status" value="1"/>
</dbReference>
<evidence type="ECO:0000313" key="3">
    <source>
        <dbReference type="Proteomes" id="UP001162891"/>
    </source>
</evidence>
<name>A0ABM7WPA6_9BACT</name>
<gene>
    <name evidence="2" type="ORF">AMOR_02970</name>
</gene>
<dbReference type="InterPro" id="IPR004006">
    <property type="entry name" value="DhaK_dom"/>
</dbReference>
<sequence length="333" mass="35053">MLIKKIVNDPRNVVPELLDGLVAAYGGRVRKLADVNAVVRTELQDGKVGVLLGGGSGHEPLFAGFVGEGLADAAACGNVFAAPSPDTILAATRAVNRGAGVLYVYGNYAGDVMNFDMAAELAADEGIRVETVRVWDDAASAPAARTQDRRGIAGDLFVIKIAGAVAASGASLAEAHRVTSRARDATRSIGVAVAAGSIPETGARTFELPDDAIEIGMGLHGEPGVSRERLLPADALVDRMLDVILPDLPFRGGDRVCLLVNDLGATTTMELLIVTRRAHQILRARDVRVQDTLVGSFCTSQEMAGFSLSLLRLDPELERHWTRPAASLALTRG</sequence>
<dbReference type="EMBL" id="AP025591">
    <property type="protein sequence ID" value="BDG01301.1"/>
    <property type="molecule type" value="Genomic_DNA"/>
</dbReference>
<evidence type="ECO:0000313" key="2">
    <source>
        <dbReference type="EMBL" id="BDG01301.1"/>
    </source>
</evidence>
<protein>
    <submittedName>
        <fullName evidence="2">Dihydroxyacetone kinase subunit DhaK</fullName>
    </submittedName>
</protein>
<reference evidence="3" key="1">
    <citation type="journal article" date="2022" name="Int. J. Syst. Evol. Microbiol.">
        <title>Anaeromyxobacter oryzae sp. nov., Anaeromyxobacter diazotrophicus sp. nov. and Anaeromyxobacter paludicola sp. nov., isolated from paddy soils.</title>
        <authorList>
            <person name="Itoh H."/>
            <person name="Xu Z."/>
            <person name="Mise K."/>
            <person name="Masuda Y."/>
            <person name="Ushijima N."/>
            <person name="Hayakawa C."/>
            <person name="Shiratori Y."/>
            <person name="Senoo K."/>
        </authorList>
    </citation>
    <scope>NUCLEOTIDE SEQUENCE [LARGE SCALE GENOMIC DNA]</scope>
    <source>
        <strain evidence="3">Red232</strain>
    </source>
</reference>
<dbReference type="Proteomes" id="UP001162891">
    <property type="component" value="Chromosome"/>
</dbReference>
<dbReference type="InterPro" id="IPR050861">
    <property type="entry name" value="Dihydroxyacetone_Kinase"/>
</dbReference>
<dbReference type="PANTHER" id="PTHR28629">
    <property type="entry name" value="TRIOKINASE/FMN CYCLASE"/>
    <property type="match status" value="1"/>
</dbReference>
<proteinExistence type="predicted"/>
<dbReference type="Pfam" id="PF02733">
    <property type="entry name" value="Dak1"/>
    <property type="match status" value="1"/>
</dbReference>
<keyword evidence="2" id="KW-0808">Transferase</keyword>
<dbReference type="GO" id="GO:0016301">
    <property type="term" value="F:kinase activity"/>
    <property type="evidence" value="ECO:0007669"/>
    <property type="project" value="UniProtKB-KW"/>
</dbReference>
<feature type="domain" description="DhaK" evidence="1">
    <location>
        <begin position="9"/>
        <end position="330"/>
    </location>
</feature>
<dbReference type="RefSeq" id="WP_248357712.1">
    <property type="nucleotide sequence ID" value="NZ_AP025591.1"/>
</dbReference>
<keyword evidence="2" id="KW-0418">Kinase</keyword>
<keyword evidence="3" id="KW-1185">Reference proteome</keyword>
<dbReference type="Gene3D" id="3.30.1180.20">
    <property type="entry name" value="Dihydroxyacetone kinase, domain 2"/>
    <property type="match status" value="1"/>
</dbReference>
<evidence type="ECO:0000259" key="1">
    <source>
        <dbReference type="PROSITE" id="PS51481"/>
    </source>
</evidence>